<keyword evidence="1" id="KW-0472">Membrane</keyword>
<accession>A0A8T4CAH5</accession>
<protein>
    <submittedName>
        <fullName evidence="2">Uncharacterized protein</fullName>
    </submittedName>
</protein>
<organism evidence="2 3">
    <name type="scientific">Candidatus Iainarchaeum sp</name>
    <dbReference type="NCBI Taxonomy" id="3101447"/>
    <lineage>
        <taxon>Archaea</taxon>
        <taxon>Candidatus Iainarchaeota</taxon>
        <taxon>Candidatus Iainarchaeia</taxon>
        <taxon>Candidatus Iainarchaeales</taxon>
        <taxon>Candidatus Iainarchaeaceae</taxon>
        <taxon>Candidatus Iainarchaeum</taxon>
    </lineage>
</organism>
<evidence type="ECO:0000256" key="1">
    <source>
        <dbReference type="SAM" id="Phobius"/>
    </source>
</evidence>
<name>A0A8T4CAH5_9ARCH</name>
<feature type="transmembrane region" description="Helical" evidence="1">
    <location>
        <begin position="149"/>
        <end position="173"/>
    </location>
</feature>
<gene>
    <name evidence="2" type="ORF">FJY86_01280</name>
</gene>
<evidence type="ECO:0000313" key="3">
    <source>
        <dbReference type="Proteomes" id="UP000774699"/>
    </source>
</evidence>
<proteinExistence type="predicted"/>
<evidence type="ECO:0000313" key="2">
    <source>
        <dbReference type="EMBL" id="MBM3281958.1"/>
    </source>
</evidence>
<dbReference type="EMBL" id="VGJJ01000005">
    <property type="protein sequence ID" value="MBM3281958.1"/>
    <property type="molecule type" value="Genomic_DNA"/>
</dbReference>
<dbReference type="AlphaFoldDB" id="A0A8T4CAH5"/>
<comment type="caution">
    <text evidence="2">The sequence shown here is derived from an EMBL/GenBank/DDBJ whole genome shotgun (WGS) entry which is preliminary data.</text>
</comment>
<reference evidence="2" key="1">
    <citation type="submission" date="2019-03" db="EMBL/GenBank/DDBJ databases">
        <title>Lake Tanganyika Metagenome-Assembled Genomes (MAGs).</title>
        <authorList>
            <person name="Tran P."/>
        </authorList>
    </citation>
    <scope>NUCLEOTIDE SEQUENCE</scope>
    <source>
        <strain evidence="2">M_DeepCast_50m_m2_156</strain>
    </source>
</reference>
<sequence>MSKTKKRFREKTTQTFDAEDFDIHGVSHSIREKVLPLARGEKLAKISKDLRWLKGQVKESHVKQKRSILITIFSNILIPGLGNAYVHGSAFSVSILALSMLVMFTTLSPVFPIIQVLNATQFIQPTSGAVAQIALFVPANVVVNNQVTLVGPTFSVLVVPLILSWVHIIYLFVHREEHVDWQL</sequence>
<feature type="transmembrane region" description="Helical" evidence="1">
    <location>
        <begin position="92"/>
        <end position="114"/>
    </location>
</feature>
<keyword evidence="1" id="KW-1133">Transmembrane helix</keyword>
<dbReference type="Proteomes" id="UP000774699">
    <property type="component" value="Unassembled WGS sequence"/>
</dbReference>
<keyword evidence="1" id="KW-0812">Transmembrane</keyword>
<feature type="transmembrane region" description="Helical" evidence="1">
    <location>
        <begin position="126"/>
        <end position="143"/>
    </location>
</feature>